<dbReference type="GO" id="GO:0015935">
    <property type="term" value="C:small ribosomal subunit"/>
    <property type="evidence" value="ECO:0007669"/>
    <property type="project" value="InterPro"/>
</dbReference>
<dbReference type="AlphaFoldDB" id="A0A9P5CRG4"/>
<accession>A0A9P5CRG4</accession>
<comment type="similarity">
    <text evidence="1">Belongs to the universal ribosomal protein uS12 family.</text>
</comment>
<dbReference type="InterPro" id="IPR005679">
    <property type="entry name" value="Ribosomal_uS12_bac"/>
</dbReference>
<dbReference type="SUPFAM" id="SSF50249">
    <property type="entry name" value="Nucleic acid-binding proteins"/>
    <property type="match status" value="1"/>
</dbReference>
<evidence type="ECO:0000313" key="5">
    <source>
        <dbReference type="EMBL" id="KAF3767075.1"/>
    </source>
</evidence>
<dbReference type="GO" id="GO:0006412">
    <property type="term" value="P:translation"/>
    <property type="evidence" value="ECO:0007669"/>
    <property type="project" value="InterPro"/>
</dbReference>
<gene>
    <name evidence="5" type="ORF">M406DRAFT_252348</name>
</gene>
<dbReference type="Pfam" id="PF00164">
    <property type="entry name" value="Ribosom_S12_S23"/>
    <property type="match status" value="1"/>
</dbReference>
<dbReference type="FunFam" id="2.40.50.140:FF:000099">
    <property type="entry name" value="Ribosomal protein S12, mitochondrial"/>
    <property type="match status" value="1"/>
</dbReference>
<feature type="region of interest" description="Disordered" evidence="4">
    <location>
        <begin position="158"/>
        <end position="180"/>
    </location>
</feature>
<organism evidence="5 6">
    <name type="scientific">Cryphonectria parasitica (strain ATCC 38755 / EP155)</name>
    <dbReference type="NCBI Taxonomy" id="660469"/>
    <lineage>
        <taxon>Eukaryota</taxon>
        <taxon>Fungi</taxon>
        <taxon>Dikarya</taxon>
        <taxon>Ascomycota</taxon>
        <taxon>Pezizomycotina</taxon>
        <taxon>Sordariomycetes</taxon>
        <taxon>Sordariomycetidae</taxon>
        <taxon>Diaporthales</taxon>
        <taxon>Cryphonectriaceae</taxon>
        <taxon>Cryphonectria-Endothia species complex</taxon>
        <taxon>Cryphonectria</taxon>
    </lineage>
</organism>
<name>A0A9P5CRG4_CRYP1</name>
<reference evidence="5" key="1">
    <citation type="journal article" date="2020" name="Phytopathology">
        <title>Genome sequence of the chestnut blight fungus Cryphonectria parasitica EP155: A fundamental resource for an archetypical invasive plant pathogen.</title>
        <authorList>
            <person name="Crouch J.A."/>
            <person name="Dawe A."/>
            <person name="Aerts A."/>
            <person name="Barry K."/>
            <person name="Churchill A.C.L."/>
            <person name="Grimwood J."/>
            <person name="Hillman B."/>
            <person name="Milgroom M.G."/>
            <person name="Pangilinan J."/>
            <person name="Smith M."/>
            <person name="Salamov A."/>
            <person name="Schmutz J."/>
            <person name="Yadav J."/>
            <person name="Grigoriev I.V."/>
            <person name="Nuss D."/>
        </authorList>
    </citation>
    <scope>NUCLEOTIDE SEQUENCE</scope>
    <source>
        <strain evidence="5">EP155</strain>
    </source>
</reference>
<protein>
    <submittedName>
        <fullName evidence="5">Ribosomal protein S12</fullName>
    </submittedName>
</protein>
<proteinExistence type="inferred from homology"/>
<evidence type="ECO:0000256" key="3">
    <source>
        <dbReference type="ARBA" id="ARBA00023274"/>
    </source>
</evidence>
<evidence type="ECO:0000256" key="2">
    <source>
        <dbReference type="ARBA" id="ARBA00022980"/>
    </source>
</evidence>
<evidence type="ECO:0000256" key="1">
    <source>
        <dbReference type="ARBA" id="ARBA00005657"/>
    </source>
</evidence>
<dbReference type="Proteomes" id="UP000803844">
    <property type="component" value="Unassembled WGS sequence"/>
</dbReference>
<dbReference type="OrthoDB" id="361013at2759"/>
<keyword evidence="2 5" id="KW-0689">Ribosomal protein</keyword>
<dbReference type="EMBL" id="MU032346">
    <property type="protein sequence ID" value="KAF3767075.1"/>
    <property type="molecule type" value="Genomic_DNA"/>
</dbReference>
<dbReference type="GeneID" id="63833965"/>
<feature type="compositionally biased region" description="Basic residues" evidence="4">
    <location>
        <begin position="169"/>
        <end position="180"/>
    </location>
</feature>
<comment type="caution">
    <text evidence="5">The sequence shown here is derived from an EMBL/GenBank/DDBJ whole genome shotgun (WGS) entry which is preliminary data.</text>
</comment>
<evidence type="ECO:0000256" key="4">
    <source>
        <dbReference type="SAM" id="MobiDB-lite"/>
    </source>
</evidence>
<dbReference type="InterPro" id="IPR006032">
    <property type="entry name" value="Ribosomal_uS12"/>
</dbReference>
<keyword evidence="6" id="KW-1185">Reference proteome</keyword>
<keyword evidence="3" id="KW-0687">Ribonucleoprotein</keyword>
<dbReference type="RefSeq" id="XP_040778036.1">
    <property type="nucleotide sequence ID" value="XM_040916836.1"/>
</dbReference>
<dbReference type="InterPro" id="IPR012340">
    <property type="entry name" value="NA-bd_OB-fold"/>
</dbReference>
<dbReference type="PRINTS" id="PR01034">
    <property type="entry name" value="RIBOSOMALS12"/>
</dbReference>
<sequence length="180" mass="19383">MLRHLLVPSIRRAPISAARIVTFRPSTFLKPSAITSTTTTRSFTSTPVQNATLNQVLKGCRKPRRARHAVSPALAGGADPQRKGVCIKVGITRPKKPNSGERKTARVRLTTGKTITAYIPGEGHNIQQHSVVLVRGGRAQDCPGVRYKLVRGALDLGGVSNRTNARSKYGTKKPKKASVG</sequence>
<dbReference type="NCBIfam" id="TIGR00981">
    <property type="entry name" value="rpsL_bact"/>
    <property type="match status" value="1"/>
</dbReference>
<dbReference type="CDD" id="cd03368">
    <property type="entry name" value="Ribosomal_S12"/>
    <property type="match status" value="1"/>
</dbReference>
<dbReference type="GO" id="GO:0003735">
    <property type="term" value="F:structural constituent of ribosome"/>
    <property type="evidence" value="ECO:0007669"/>
    <property type="project" value="InterPro"/>
</dbReference>
<dbReference type="PANTHER" id="PTHR11652">
    <property type="entry name" value="30S RIBOSOMAL PROTEIN S12 FAMILY MEMBER"/>
    <property type="match status" value="1"/>
</dbReference>
<evidence type="ECO:0000313" key="6">
    <source>
        <dbReference type="Proteomes" id="UP000803844"/>
    </source>
</evidence>
<dbReference type="Gene3D" id="2.40.50.140">
    <property type="entry name" value="Nucleic acid-binding proteins"/>
    <property type="match status" value="1"/>
</dbReference>